<dbReference type="Gene3D" id="1.25.10.10">
    <property type="entry name" value="Leucine-rich Repeat Variant"/>
    <property type="match status" value="1"/>
</dbReference>
<dbReference type="InterPro" id="IPR011989">
    <property type="entry name" value="ARM-like"/>
</dbReference>
<feature type="compositionally biased region" description="Acidic residues" evidence="7">
    <location>
        <begin position="887"/>
        <end position="896"/>
    </location>
</feature>
<feature type="region of interest" description="Disordered" evidence="7">
    <location>
        <begin position="860"/>
        <end position="896"/>
    </location>
</feature>
<keyword evidence="6" id="KW-0539">Nucleus</keyword>
<comment type="subcellular location">
    <subcellularLocation>
        <location evidence="2">Cytoplasm</location>
    </subcellularLocation>
    <subcellularLocation>
        <location evidence="1">Nucleus</location>
    </subcellularLocation>
</comment>
<keyword evidence="10" id="KW-1185">Reference proteome</keyword>
<dbReference type="PANTHER" id="PTHR10997">
    <property type="entry name" value="IMPORTIN-7, 8, 11"/>
    <property type="match status" value="1"/>
</dbReference>
<dbReference type="InterPro" id="IPR013713">
    <property type="entry name" value="XPO2_central"/>
</dbReference>
<keyword evidence="5" id="KW-0653">Protein transport</keyword>
<dbReference type="SMART" id="SM00913">
    <property type="entry name" value="IBN_N"/>
    <property type="match status" value="1"/>
</dbReference>
<feature type="compositionally biased region" description="Acidic residues" evidence="7">
    <location>
        <begin position="867"/>
        <end position="879"/>
    </location>
</feature>
<evidence type="ECO:0000256" key="3">
    <source>
        <dbReference type="ARBA" id="ARBA00022448"/>
    </source>
</evidence>
<protein>
    <submittedName>
        <fullName evidence="9">Putative nonsense-mediated mRNA decay protein</fullName>
    </submittedName>
</protein>
<gene>
    <name evidence="9" type="ORF">C2G38_2122393</name>
</gene>
<dbReference type="STRING" id="44941.A0A397U0L3"/>
<dbReference type="OrthoDB" id="760868at2759"/>
<dbReference type="GO" id="GO:0005635">
    <property type="term" value="C:nuclear envelope"/>
    <property type="evidence" value="ECO:0007669"/>
    <property type="project" value="TreeGrafter"/>
</dbReference>
<evidence type="ECO:0000259" key="8">
    <source>
        <dbReference type="PROSITE" id="PS50166"/>
    </source>
</evidence>
<sequence>MDSHNVYQLFSATFDSDRNVQKQAEAQLKQVEASTGFIPILLQILASQDSNIETKQAVAIYLKNRIRSSWVTDETTGINYVPINPQDRDEFKKNILHILLAAPNAVRIQLLDPLSRVLDNDYPDNWPNYLSQVDALLTSNDPRTAYIGLLALQQVVKVYQWKSTDQRGPLAEIIQRTFTIILQMGQGLLNEINVDAAEMLRIINKIYSSATQYDLSETLQDNNSIVPWVTFFQNLIEKDIPEEIIPNIIEDRQKFIWFRSQRWACQNLNRLFSRYGNPAQLVASSTIYSAFAENFIRHFGPQILHSYLRKTEKWIKKEIWLSDKILFYFSEFYKDAITHKITWQIIKPYSMTLVSEYIFPQLCFSDEDEELWTEDPVDYIHKKMDPLEDFNSHTAAAVCFLMDLAKLRKKFTFMGIMEFINTILTTYQNAPIDAKNPRHKDGALKMIGCLSDMVMRKKSGVAHLMEGFLITHVFSEFQSPYPFLRARACDMIIKFDKLDFEQESNLATAFQGITTCMSDEELPVKVQAYFVEVFSKELSPFAIQLCEQLRNAFLRIMQDYQNAPAVSGSEDIYDPSYDNCDKTMAAAGVLKTITTLILSLENTPEILAQLENVLLPIITYTLENTITDLYDDIFDIIDSCTYSTKQISPTMWGIFDLIYKTFKGDDKLSGIDYIEEMLPSLDNYISYGTGVFVQNTDLQARIYDVIETVMNSDRINESERVCGCKLIESVLLNCRGYVDQYVGPFLVLGFRYLTDLPSITTLPFKIYCIEIVINCLYYNPVLTLRNLEERGFTQAFFSIWFEHIDKFKRVHDKKLVIVALCSLLEIPFEQLPPTLQAGWTQVLDGILAVFKSLPTAEENRENLERSFDDEDSDDEDELESLEKAYGEDDSVDNDDENVVDEDTQYLEFLAQEAARNNPDDDENEHEEEMEEEVMFESPLDKVDVYIKFHESFIGVQQHYPTSYNHLTKNLDNDKNKQGFIMSLFSIAEQRKNEIQSAQQS</sequence>
<evidence type="ECO:0000256" key="6">
    <source>
        <dbReference type="ARBA" id="ARBA00023242"/>
    </source>
</evidence>
<evidence type="ECO:0000313" key="10">
    <source>
        <dbReference type="Proteomes" id="UP000266673"/>
    </source>
</evidence>
<evidence type="ECO:0000256" key="7">
    <source>
        <dbReference type="SAM" id="MobiDB-lite"/>
    </source>
</evidence>
<keyword evidence="3" id="KW-0813">Transport</keyword>
<dbReference type="Pfam" id="PF03810">
    <property type="entry name" value="IBN_N"/>
    <property type="match status" value="1"/>
</dbReference>
<dbReference type="PANTHER" id="PTHR10997:SF18">
    <property type="entry name" value="D-IMPORTIN 7_RANBP7"/>
    <property type="match status" value="1"/>
</dbReference>
<dbReference type="Proteomes" id="UP000266673">
    <property type="component" value="Unassembled WGS sequence"/>
</dbReference>
<dbReference type="AlphaFoldDB" id="A0A397U0L3"/>
<name>A0A397U0L3_9GLOM</name>
<evidence type="ECO:0000313" key="9">
    <source>
        <dbReference type="EMBL" id="RIB03730.1"/>
    </source>
</evidence>
<dbReference type="InterPro" id="IPR001494">
    <property type="entry name" value="Importin-beta_N"/>
</dbReference>
<keyword evidence="4" id="KW-0963">Cytoplasm</keyword>
<dbReference type="PROSITE" id="PS50166">
    <property type="entry name" value="IMPORTIN_B_NT"/>
    <property type="match status" value="1"/>
</dbReference>
<evidence type="ECO:0000256" key="2">
    <source>
        <dbReference type="ARBA" id="ARBA00004496"/>
    </source>
</evidence>
<proteinExistence type="predicted"/>
<comment type="caution">
    <text evidence="9">The sequence shown here is derived from an EMBL/GenBank/DDBJ whole genome shotgun (WGS) entry which is preliminary data.</text>
</comment>
<dbReference type="SUPFAM" id="SSF48371">
    <property type="entry name" value="ARM repeat"/>
    <property type="match status" value="1"/>
</dbReference>
<dbReference type="InterPro" id="IPR016024">
    <property type="entry name" value="ARM-type_fold"/>
</dbReference>
<feature type="compositionally biased region" description="Acidic residues" evidence="7">
    <location>
        <begin position="919"/>
        <end position="934"/>
    </location>
</feature>
<feature type="region of interest" description="Disordered" evidence="7">
    <location>
        <begin position="911"/>
        <end position="935"/>
    </location>
</feature>
<evidence type="ECO:0000256" key="4">
    <source>
        <dbReference type="ARBA" id="ARBA00022490"/>
    </source>
</evidence>
<feature type="domain" description="Importin N-terminal" evidence="8">
    <location>
        <begin position="24"/>
        <end position="101"/>
    </location>
</feature>
<evidence type="ECO:0000256" key="1">
    <source>
        <dbReference type="ARBA" id="ARBA00004123"/>
    </source>
</evidence>
<evidence type="ECO:0000256" key="5">
    <source>
        <dbReference type="ARBA" id="ARBA00022927"/>
    </source>
</evidence>
<dbReference type="GO" id="GO:0005829">
    <property type="term" value="C:cytosol"/>
    <property type="evidence" value="ECO:0007669"/>
    <property type="project" value="TreeGrafter"/>
</dbReference>
<reference evidence="9 10" key="1">
    <citation type="submission" date="2018-06" db="EMBL/GenBank/DDBJ databases">
        <title>Comparative genomics reveals the genomic features of Rhizophagus irregularis, R. cerebriforme, R. diaphanum and Gigaspora rosea, and their symbiotic lifestyle signature.</title>
        <authorList>
            <person name="Morin E."/>
            <person name="San Clemente H."/>
            <person name="Chen E.C.H."/>
            <person name="De La Providencia I."/>
            <person name="Hainaut M."/>
            <person name="Kuo A."/>
            <person name="Kohler A."/>
            <person name="Murat C."/>
            <person name="Tang N."/>
            <person name="Roy S."/>
            <person name="Loubradou J."/>
            <person name="Henrissat B."/>
            <person name="Grigoriev I.V."/>
            <person name="Corradi N."/>
            <person name="Roux C."/>
            <person name="Martin F.M."/>
        </authorList>
    </citation>
    <scope>NUCLEOTIDE SEQUENCE [LARGE SCALE GENOMIC DNA]</scope>
    <source>
        <strain evidence="9 10">DAOM 194757</strain>
    </source>
</reference>
<accession>A0A397U0L3</accession>
<dbReference type="EMBL" id="QKWP01002334">
    <property type="protein sequence ID" value="RIB03730.1"/>
    <property type="molecule type" value="Genomic_DNA"/>
</dbReference>
<dbReference type="GO" id="GO:0031267">
    <property type="term" value="F:small GTPase binding"/>
    <property type="evidence" value="ECO:0007669"/>
    <property type="project" value="InterPro"/>
</dbReference>
<organism evidence="9 10">
    <name type="scientific">Gigaspora rosea</name>
    <dbReference type="NCBI Taxonomy" id="44941"/>
    <lineage>
        <taxon>Eukaryota</taxon>
        <taxon>Fungi</taxon>
        <taxon>Fungi incertae sedis</taxon>
        <taxon>Mucoromycota</taxon>
        <taxon>Glomeromycotina</taxon>
        <taxon>Glomeromycetes</taxon>
        <taxon>Diversisporales</taxon>
        <taxon>Gigasporaceae</taxon>
        <taxon>Gigaspora</taxon>
    </lineage>
</organism>
<dbReference type="GO" id="GO:0006606">
    <property type="term" value="P:protein import into nucleus"/>
    <property type="evidence" value="ECO:0007669"/>
    <property type="project" value="TreeGrafter"/>
</dbReference>
<dbReference type="Pfam" id="PF08506">
    <property type="entry name" value="Cse1"/>
    <property type="match status" value="1"/>
</dbReference>